<evidence type="ECO:0000256" key="1">
    <source>
        <dbReference type="SAM" id="SignalP"/>
    </source>
</evidence>
<reference evidence="2 3" key="1">
    <citation type="submission" date="2021-03" db="EMBL/GenBank/DDBJ databases">
        <title>Lysobacter sp. nov. isolated from soil of gangwondo yeongwol, south Korea.</title>
        <authorList>
            <person name="Kim K.R."/>
            <person name="Kim K.H."/>
            <person name="Jeon C.O."/>
        </authorList>
    </citation>
    <scope>NUCLEOTIDE SEQUENCE [LARGE SCALE GENOMIC DNA]</scope>
    <source>
        <strain evidence="2 3">R19</strain>
    </source>
</reference>
<dbReference type="InterPro" id="IPR021247">
    <property type="entry name" value="DUF2785"/>
</dbReference>
<dbReference type="Pfam" id="PF10978">
    <property type="entry name" value="DUF2785"/>
    <property type="match status" value="1"/>
</dbReference>
<dbReference type="RefSeq" id="WP_200611146.1">
    <property type="nucleotide sequence ID" value="NZ_CP071518.1"/>
</dbReference>
<gene>
    <name evidence="2" type="ORF">I8J32_009165</name>
</gene>
<dbReference type="EMBL" id="CP071518">
    <property type="protein sequence ID" value="QSX76990.1"/>
    <property type="molecule type" value="Genomic_DNA"/>
</dbReference>
<dbReference type="PROSITE" id="PS51257">
    <property type="entry name" value="PROKAR_LIPOPROTEIN"/>
    <property type="match status" value="1"/>
</dbReference>
<name>A0A975ARI2_9GAMM</name>
<feature type="chain" id="PRO_5036810666" evidence="1">
    <location>
        <begin position="20"/>
        <end position="297"/>
    </location>
</feature>
<protein>
    <submittedName>
        <fullName evidence="2">DUF2785 domain-containing protein</fullName>
    </submittedName>
</protein>
<proteinExistence type="predicted"/>
<dbReference type="KEGG" id="lsf:I8J32_009165"/>
<evidence type="ECO:0000313" key="2">
    <source>
        <dbReference type="EMBL" id="QSX76990.1"/>
    </source>
</evidence>
<dbReference type="AlphaFoldDB" id="A0A975ARI2"/>
<feature type="signal peptide" evidence="1">
    <location>
        <begin position="1"/>
        <end position="19"/>
    </location>
</feature>
<dbReference type="Proteomes" id="UP000639274">
    <property type="component" value="Chromosome"/>
</dbReference>
<organism evidence="2 3">
    <name type="scientific">Agrilutibacter solisilvae</name>
    <dbReference type="NCBI Taxonomy" id="2763317"/>
    <lineage>
        <taxon>Bacteria</taxon>
        <taxon>Pseudomonadati</taxon>
        <taxon>Pseudomonadota</taxon>
        <taxon>Gammaproteobacteria</taxon>
        <taxon>Lysobacterales</taxon>
        <taxon>Lysobacteraceae</taxon>
        <taxon>Agrilutibacter</taxon>
    </lineage>
</organism>
<keyword evidence="1" id="KW-0732">Signal</keyword>
<sequence>MRRSAALLALTLWSGAALASCPPAGHDAGARGALKAAGFAIETASTRNALALALLDCLADPDPQLRDGIAYEALSTWMRESKLDAATLQSLRARLTAMLQAPDPRGFAPPFAALVLSELARTDRIAAWMSDAQRDALVTDAAGYLSGVRDYRGFIDGQGWRHGVAHGADLVLQLALNPKLDRAQLARLREAVAVQVAPAANPSYVHGESMRLARAAYYIAQRGLHDTADWDAWFARLATPAPLPGWDAAFLSEAGLARRHDTVAFMTALYVLVQEHGDEALRARLLPGLRATLKAVP</sequence>
<keyword evidence="3" id="KW-1185">Reference proteome</keyword>
<evidence type="ECO:0000313" key="3">
    <source>
        <dbReference type="Proteomes" id="UP000639274"/>
    </source>
</evidence>
<accession>A0A975ARI2</accession>